<gene>
    <name evidence="2" type="ORF">M2256_001863</name>
</gene>
<keyword evidence="1" id="KW-0812">Transmembrane</keyword>
<evidence type="ECO:0000313" key="2">
    <source>
        <dbReference type="EMBL" id="MCW2281405.1"/>
    </source>
</evidence>
<proteinExistence type="predicted"/>
<dbReference type="EMBL" id="JAOQNN010000001">
    <property type="protein sequence ID" value="MCW2281405.1"/>
    <property type="molecule type" value="Genomic_DNA"/>
</dbReference>
<sequence length="63" mass="7526">MLEVIIGFVGITFIMYILFFMLALPPKNGTTQFTRPPRFRQKSVNSEIKRDTYTKKWLEEHMD</sequence>
<accession>A0AAW5TWK2</accession>
<evidence type="ECO:0008006" key="4">
    <source>
        <dbReference type="Google" id="ProtNLM"/>
    </source>
</evidence>
<feature type="transmembrane region" description="Helical" evidence="1">
    <location>
        <begin position="6"/>
        <end position="25"/>
    </location>
</feature>
<keyword evidence="1" id="KW-0472">Membrane</keyword>
<evidence type="ECO:0000256" key="1">
    <source>
        <dbReference type="SAM" id="Phobius"/>
    </source>
</evidence>
<keyword evidence="1" id="KW-1133">Transmembrane helix</keyword>
<dbReference type="Proteomes" id="UP001207687">
    <property type="component" value="Unassembled WGS sequence"/>
</dbReference>
<comment type="caution">
    <text evidence="2">The sequence shown here is derived from an EMBL/GenBank/DDBJ whole genome shotgun (WGS) entry which is preliminary data.</text>
</comment>
<evidence type="ECO:0000313" key="3">
    <source>
        <dbReference type="Proteomes" id="UP001207687"/>
    </source>
</evidence>
<name>A0AAW5TWK2_9LACT</name>
<organism evidence="2 3">
    <name type="scientific">Lactococcus lactis</name>
    <dbReference type="NCBI Taxonomy" id="1358"/>
    <lineage>
        <taxon>Bacteria</taxon>
        <taxon>Bacillati</taxon>
        <taxon>Bacillota</taxon>
        <taxon>Bacilli</taxon>
        <taxon>Lactobacillales</taxon>
        <taxon>Streptococcaceae</taxon>
        <taxon>Lactococcus</taxon>
    </lineage>
</organism>
<reference evidence="2" key="1">
    <citation type="submission" date="2023-08" db="EMBL/GenBank/DDBJ databases">
        <title>Genomic analyses of the natural microbiome of Caenorhabditis elegans.</title>
        <authorList>
            <person name="Samuel B."/>
        </authorList>
    </citation>
    <scope>NUCLEOTIDE SEQUENCE</scope>
    <source>
        <strain evidence="2">BIGb0220</strain>
    </source>
</reference>
<dbReference type="AlphaFoldDB" id="A0AAW5TWK2"/>
<protein>
    <recommendedName>
        <fullName evidence="4">Phage protein</fullName>
    </recommendedName>
</protein>